<feature type="domain" description="Ig-like" evidence="2">
    <location>
        <begin position="54"/>
        <end position="136"/>
    </location>
</feature>
<sequence length="248" mass="27276">MGDSGPPMCASVSFKGISRWLDKLLLGAIFLSTAFQNTAVDCKKGKRNSELLSPNLNSSVNVVRMGQNVSLSCSSKNAPMNITYSLFLGTKHLQTKETRAEAVTFYLKISNTNETGPYKCKINVSNYSQKYSQELKFEIAKEDSCPSCLLSQLLPGVLLGLLVIVLVLVFVIQPKYKKGKAQREKESKNSGDASTQGELYANVCETQTEAGKPQELHYATPVFKEVAPREQEGCVGNNPSYIYSELTH</sequence>
<reference evidence="4" key="1">
    <citation type="submission" date="2025-08" db="UniProtKB">
        <authorList>
            <consortium name="RefSeq"/>
        </authorList>
    </citation>
    <scope>IDENTIFICATION</scope>
    <source>
        <tissue evidence="4">Liver</tissue>
    </source>
</reference>
<evidence type="ECO:0000256" key="1">
    <source>
        <dbReference type="SAM" id="Phobius"/>
    </source>
</evidence>
<name>A0ABM2XXE2_MESAU</name>
<dbReference type="InterPro" id="IPR036179">
    <property type="entry name" value="Ig-like_dom_sf"/>
</dbReference>
<keyword evidence="3" id="KW-1185">Reference proteome</keyword>
<dbReference type="Pfam" id="PF13895">
    <property type="entry name" value="Ig_2"/>
    <property type="match status" value="1"/>
</dbReference>
<organism evidence="3 4">
    <name type="scientific">Mesocricetus auratus</name>
    <name type="common">Golden hamster</name>
    <dbReference type="NCBI Taxonomy" id="10036"/>
    <lineage>
        <taxon>Eukaryota</taxon>
        <taxon>Metazoa</taxon>
        <taxon>Chordata</taxon>
        <taxon>Craniata</taxon>
        <taxon>Vertebrata</taxon>
        <taxon>Euteleostomi</taxon>
        <taxon>Mammalia</taxon>
        <taxon>Eutheria</taxon>
        <taxon>Euarchontoglires</taxon>
        <taxon>Glires</taxon>
        <taxon>Rodentia</taxon>
        <taxon>Myomorpha</taxon>
        <taxon>Muroidea</taxon>
        <taxon>Cricetidae</taxon>
        <taxon>Cricetinae</taxon>
        <taxon>Mesocricetus</taxon>
    </lineage>
</organism>
<protein>
    <submittedName>
        <fullName evidence="4">Allergin-1 isoform X1</fullName>
    </submittedName>
</protein>
<dbReference type="Proteomes" id="UP000886700">
    <property type="component" value="Unplaced"/>
</dbReference>
<dbReference type="SUPFAM" id="SSF48726">
    <property type="entry name" value="Immunoglobulin"/>
    <property type="match status" value="1"/>
</dbReference>
<evidence type="ECO:0000259" key="2">
    <source>
        <dbReference type="PROSITE" id="PS50835"/>
    </source>
</evidence>
<evidence type="ECO:0000313" key="3">
    <source>
        <dbReference type="Proteomes" id="UP000886700"/>
    </source>
</evidence>
<keyword evidence="1" id="KW-0472">Membrane</keyword>
<dbReference type="GeneID" id="101831930"/>
<dbReference type="InterPro" id="IPR013783">
    <property type="entry name" value="Ig-like_fold"/>
</dbReference>
<proteinExistence type="predicted"/>
<evidence type="ECO:0000313" key="4">
    <source>
        <dbReference type="RefSeq" id="XP_040605893.1"/>
    </source>
</evidence>
<keyword evidence="1" id="KW-1133">Transmembrane helix</keyword>
<dbReference type="Gene3D" id="2.60.40.10">
    <property type="entry name" value="Immunoglobulins"/>
    <property type="match status" value="1"/>
</dbReference>
<feature type="transmembrane region" description="Helical" evidence="1">
    <location>
        <begin position="153"/>
        <end position="172"/>
    </location>
</feature>
<dbReference type="InterPro" id="IPR007110">
    <property type="entry name" value="Ig-like_dom"/>
</dbReference>
<gene>
    <name evidence="4" type="primary">Milr1</name>
</gene>
<accession>A0ABM2XXE2</accession>
<dbReference type="PROSITE" id="PS50835">
    <property type="entry name" value="IG_LIKE"/>
    <property type="match status" value="1"/>
</dbReference>
<keyword evidence="1" id="KW-0812">Transmembrane</keyword>
<dbReference type="RefSeq" id="XP_040605893.1">
    <property type="nucleotide sequence ID" value="XM_040749959.1"/>
</dbReference>